<comment type="caution">
    <text evidence="1">The sequence shown here is derived from an EMBL/GenBank/DDBJ whole genome shotgun (WGS) entry which is preliminary data.</text>
</comment>
<protein>
    <submittedName>
        <fullName evidence="1">Uncharacterized protein</fullName>
    </submittedName>
</protein>
<organism evidence="1">
    <name type="scientific">Sesamum angustifolium</name>
    <dbReference type="NCBI Taxonomy" id="2727405"/>
    <lineage>
        <taxon>Eukaryota</taxon>
        <taxon>Viridiplantae</taxon>
        <taxon>Streptophyta</taxon>
        <taxon>Embryophyta</taxon>
        <taxon>Tracheophyta</taxon>
        <taxon>Spermatophyta</taxon>
        <taxon>Magnoliopsida</taxon>
        <taxon>eudicotyledons</taxon>
        <taxon>Gunneridae</taxon>
        <taxon>Pentapetalae</taxon>
        <taxon>asterids</taxon>
        <taxon>lamiids</taxon>
        <taxon>Lamiales</taxon>
        <taxon>Pedaliaceae</taxon>
        <taxon>Sesamum</taxon>
    </lineage>
</organism>
<accession>A0AAW2LE55</accession>
<proteinExistence type="predicted"/>
<reference evidence="1" key="2">
    <citation type="journal article" date="2024" name="Plant">
        <title>Genomic evolution and insights into agronomic trait innovations of Sesamum species.</title>
        <authorList>
            <person name="Miao H."/>
            <person name="Wang L."/>
            <person name="Qu L."/>
            <person name="Liu H."/>
            <person name="Sun Y."/>
            <person name="Le M."/>
            <person name="Wang Q."/>
            <person name="Wei S."/>
            <person name="Zheng Y."/>
            <person name="Lin W."/>
            <person name="Duan Y."/>
            <person name="Cao H."/>
            <person name="Xiong S."/>
            <person name="Wang X."/>
            <person name="Wei L."/>
            <person name="Li C."/>
            <person name="Ma Q."/>
            <person name="Ju M."/>
            <person name="Zhao R."/>
            <person name="Li G."/>
            <person name="Mu C."/>
            <person name="Tian Q."/>
            <person name="Mei H."/>
            <person name="Zhang T."/>
            <person name="Gao T."/>
            <person name="Zhang H."/>
        </authorList>
    </citation>
    <scope>NUCLEOTIDE SEQUENCE</scope>
    <source>
        <strain evidence="1">G01</strain>
    </source>
</reference>
<dbReference type="EMBL" id="JACGWK010000014">
    <property type="protein sequence ID" value="KAL0316993.1"/>
    <property type="molecule type" value="Genomic_DNA"/>
</dbReference>
<gene>
    <name evidence="1" type="ORF">Sangu_2113600</name>
</gene>
<dbReference type="AlphaFoldDB" id="A0AAW2LE55"/>
<evidence type="ECO:0000313" key="1">
    <source>
        <dbReference type="EMBL" id="KAL0316993.1"/>
    </source>
</evidence>
<reference evidence="1" key="1">
    <citation type="submission" date="2020-06" db="EMBL/GenBank/DDBJ databases">
        <authorList>
            <person name="Li T."/>
            <person name="Hu X."/>
            <person name="Zhang T."/>
            <person name="Song X."/>
            <person name="Zhang H."/>
            <person name="Dai N."/>
            <person name="Sheng W."/>
            <person name="Hou X."/>
            <person name="Wei L."/>
        </authorList>
    </citation>
    <scope>NUCLEOTIDE SEQUENCE</scope>
    <source>
        <strain evidence="1">G01</strain>
        <tissue evidence="1">Leaf</tissue>
    </source>
</reference>
<sequence length="207" mass="23174">MNSSRTRSTSLAYFGCEGESRCREQVHESQCVYVPWVIAYRVHMWTVFPRLIFMISDADSLAVNELSAVVSSRWPYALMRRATLVRTRRVSKVCARGGSYRVGWHGLEELHLRVGWGGGVLGDAWSYWGEGLAGYACFKLHSYGQGMCGHLVRPLCDSLRCIQIIDSWRTYHLALCSLSSFKDAAKSCLVVGSAGTMARKFLADVSM</sequence>
<name>A0AAW2LE55_9LAMI</name>